<evidence type="ECO:0000256" key="1">
    <source>
        <dbReference type="ARBA" id="ARBA00004370"/>
    </source>
</evidence>
<accession>Q7F451</accession>
<dbReference type="AlphaFoldDB" id="Q7F451"/>
<feature type="compositionally biased region" description="Basic and acidic residues" evidence="5">
    <location>
        <begin position="246"/>
        <end position="259"/>
    </location>
</feature>
<evidence type="ECO:0000256" key="5">
    <source>
        <dbReference type="SAM" id="MobiDB-lite"/>
    </source>
</evidence>
<keyword evidence="2" id="KW-0813">Transport</keyword>
<comment type="subcellular location">
    <subcellularLocation>
        <location evidence="1">Membrane</location>
    </subcellularLocation>
</comment>
<dbReference type="InterPro" id="IPR005018">
    <property type="entry name" value="DOMON_domain"/>
</dbReference>
<evidence type="ECO:0000256" key="6">
    <source>
        <dbReference type="SAM" id="SignalP"/>
    </source>
</evidence>
<dbReference type="EMBL" id="AP003316">
    <property type="protein sequence ID" value="BAC06246.1"/>
    <property type="molecule type" value="Genomic_DNA"/>
</dbReference>
<feature type="chain" id="PRO_5004288563" evidence="6">
    <location>
        <begin position="26"/>
        <end position="559"/>
    </location>
</feature>
<protein>
    <submittedName>
        <fullName evidence="8">p0696G06.3 protein</fullName>
    </submittedName>
</protein>
<feature type="compositionally biased region" description="Gly residues" evidence="5">
    <location>
        <begin position="224"/>
        <end position="240"/>
    </location>
</feature>
<dbReference type="SMART" id="SM00664">
    <property type="entry name" value="DoH"/>
    <property type="match status" value="1"/>
</dbReference>
<feature type="compositionally biased region" description="Basic and acidic residues" evidence="5">
    <location>
        <begin position="449"/>
        <end position="472"/>
    </location>
</feature>
<evidence type="ECO:0000256" key="2">
    <source>
        <dbReference type="ARBA" id="ARBA00022448"/>
    </source>
</evidence>
<proteinExistence type="predicted"/>
<feature type="region of interest" description="Disordered" evidence="5">
    <location>
        <begin position="429"/>
        <end position="559"/>
    </location>
</feature>
<name>Q7F451_ORYSJ</name>
<feature type="compositionally biased region" description="Basic and acidic residues" evidence="5">
    <location>
        <begin position="479"/>
        <end position="502"/>
    </location>
</feature>
<dbReference type="PROSITE" id="PS50836">
    <property type="entry name" value="DOMON"/>
    <property type="match status" value="1"/>
</dbReference>
<evidence type="ECO:0000256" key="3">
    <source>
        <dbReference type="ARBA" id="ARBA00022729"/>
    </source>
</evidence>
<dbReference type="PANTHER" id="PTHR23130">
    <property type="entry name" value="CYTOCHROME B561 AND DOMON DOMAIN-CONTAINING PROTEIN"/>
    <property type="match status" value="1"/>
</dbReference>
<feature type="signal peptide" evidence="6">
    <location>
        <begin position="1"/>
        <end position="25"/>
    </location>
</feature>
<feature type="region of interest" description="Disordered" evidence="5">
    <location>
        <begin position="389"/>
        <end position="410"/>
    </location>
</feature>
<gene>
    <name evidence="8" type="primary">P0696G06.3</name>
</gene>
<dbReference type="PANTHER" id="PTHR23130:SF154">
    <property type="entry name" value="OS01G0895200 PROTEIN"/>
    <property type="match status" value="1"/>
</dbReference>
<evidence type="ECO:0000313" key="8">
    <source>
        <dbReference type="EMBL" id="BAC06246.1"/>
    </source>
</evidence>
<feature type="domain" description="DOMON" evidence="7">
    <location>
        <begin position="79"/>
        <end position="196"/>
    </location>
</feature>
<feature type="region of interest" description="Disordered" evidence="5">
    <location>
        <begin position="218"/>
        <end position="290"/>
    </location>
</feature>
<evidence type="ECO:0000256" key="4">
    <source>
        <dbReference type="ARBA" id="ARBA00023136"/>
    </source>
</evidence>
<dbReference type="InterPro" id="IPR045266">
    <property type="entry name" value="DOH_DOMON"/>
</dbReference>
<feature type="compositionally biased region" description="Gly residues" evidence="5">
    <location>
        <begin position="263"/>
        <end position="276"/>
    </location>
</feature>
<reference evidence="8" key="1">
    <citation type="submission" date="2001-02" db="EMBL/GenBank/DDBJ databases">
        <title>Oryza sativa nipponbare(GA3) genomic DNA, chromosome 1, PAC clone:P0696G06.</title>
        <authorList>
            <person name="Sasaki T."/>
            <person name="Matsumoto T."/>
            <person name="Yamamoto K."/>
        </authorList>
    </citation>
    <scope>NUCLEOTIDE SEQUENCE</scope>
</reference>
<feature type="compositionally biased region" description="Low complexity" evidence="5">
    <location>
        <begin position="277"/>
        <end position="290"/>
    </location>
</feature>
<dbReference type="CDD" id="cd09631">
    <property type="entry name" value="DOMON_DOH"/>
    <property type="match status" value="1"/>
</dbReference>
<evidence type="ECO:0000259" key="7">
    <source>
        <dbReference type="PROSITE" id="PS50836"/>
    </source>
</evidence>
<keyword evidence="4" id="KW-0472">Membrane</keyword>
<organism evidence="8">
    <name type="scientific">Oryza sativa subsp. japonica</name>
    <name type="common">Rice</name>
    <dbReference type="NCBI Taxonomy" id="39947"/>
    <lineage>
        <taxon>Eukaryota</taxon>
        <taxon>Viridiplantae</taxon>
        <taxon>Streptophyta</taxon>
        <taxon>Embryophyta</taxon>
        <taxon>Tracheophyta</taxon>
        <taxon>Spermatophyta</taxon>
        <taxon>Magnoliopsida</taxon>
        <taxon>Liliopsida</taxon>
        <taxon>Poales</taxon>
        <taxon>Poaceae</taxon>
        <taxon>BOP clade</taxon>
        <taxon>Oryzoideae</taxon>
        <taxon>Oryzeae</taxon>
        <taxon>Oryzinae</taxon>
        <taxon>Oryza</taxon>
        <taxon>Oryza sativa</taxon>
    </lineage>
</organism>
<sequence>MAMDRAMRQWHHLLLVLCFVGSSSLLLVSSQTTSDSCTAALSLGNLISFNTTGLNCFQAWSSQGFILRLHWFRSLDVINGDALQFGKDASSAGSNSVWNFVLSAPDSGGYIAVGFSPNGKMVGGSAVAGWATPGAAGTARQYYLGGTTSSLCPPDQGKLSLSRGAAAPTIVSKGSRLYLAFQLSGQPLTNVIYAVGPAGTLPGPSGLLAQHKDMAAGTISLSGGTSGGGGSGTPATGGGGDGDEGHEDHEGGGEGKGKSDQSGGVGGESGSDGNGGRSTTTTASASSSGSASGRVFCAQWTKCSLVVQMLAETLKLIVAGLLLEELLISRIRFIFFSNWGDYLYRARESVLKCESGKNRIPDFKFEGDRRYSHRVHEYRGATGWLQGDMPHGSRWNARTGGADRGRPVPTSAELAPTWRLRGCHVGWREVDDDAGRNGRRTTAASGGADHSDTGENEHTGWLHETRGDEPTARIRRRKLDGGESRRRQPAGREEGNGDEVTRGRFPAVRAPTRPRESDASVGLGGATPSEAGDERVLRSSSGDGGEHTAGDGNGRGGAG</sequence>
<keyword evidence="3 6" id="KW-0732">Signal</keyword>
<dbReference type="GO" id="GO:0016020">
    <property type="term" value="C:membrane"/>
    <property type="evidence" value="ECO:0007669"/>
    <property type="project" value="UniProtKB-SubCell"/>
</dbReference>